<keyword evidence="13" id="KW-1185">Reference proteome</keyword>
<dbReference type="Pfam" id="PF00069">
    <property type="entry name" value="Pkinase"/>
    <property type="match status" value="1"/>
</dbReference>
<dbReference type="AlphaFoldDB" id="A0A1Y2FV01"/>
<name>A0A1Y2FV01_PROLT</name>
<feature type="domain" description="FHA" evidence="10">
    <location>
        <begin position="58"/>
        <end position="107"/>
    </location>
</feature>
<comment type="similarity">
    <text evidence="1">Belongs to the protein kinase superfamily. CAMK Ser/Thr protein kinase family. CHEK2 subfamily.</text>
</comment>
<proteinExistence type="inferred from homology"/>
<dbReference type="GO" id="GO:0004674">
    <property type="term" value="F:protein serine/threonine kinase activity"/>
    <property type="evidence" value="ECO:0007669"/>
    <property type="project" value="UniProtKB-KW"/>
</dbReference>
<evidence type="ECO:0000256" key="2">
    <source>
        <dbReference type="ARBA" id="ARBA00022527"/>
    </source>
</evidence>
<evidence type="ECO:0000256" key="6">
    <source>
        <dbReference type="ARBA" id="ARBA00022840"/>
    </source>
</evidence>
<dbReference type="Gene3D" id="2.60.200.20">
    <property type="match status" value="1"/>
</dbReference>
<evidence type="ECO:0000313" key="12">
    <source>
        <dbReference type="EMBL" id="ORY87841.1"/>
    </source>
</evidence>
<evidence type="ECO:0000259" key="11">
    <source>
        <dbReference type="PROSITE" id="PS50011"/>
    </source>
</evidence>
<dbReference type="InterPro" id="IPR008271">
    <property type="entry name" value="Ser/Thr_kinase_AS"/>
</dbReference>
<sequence length="546" mass="61302">MSCVRGPPSTLPIGEETVIPLGQHVLDVARDDGVYATLHMRSPFAQDVVLSVEQEKLYRIGRGPSSNLVLTDARVSCTHFTLHSIRVSDSIDNLCFLTDTSSNGTYVRYAIRSHGSPNSTRLVGKDCCVLLSDGDDIEIRHVATFTFKQHYQYPEAAAILLKDIRDDYKSDTWLLSNRLIGSGSFGHVLMAHNLKTGKQACCKIIKQSTRPQQLRALKREVEVLQGLSHPNVIMTLETAITDAYYYLFCEMLCGGDCFSYWHAPTSDKSEIMVAFLVYQVLEALDYLHSQNIVHRDLKLENILMAHHKDACRVVLTDFGLARRIDTVKQGRDRMLSVVGTVNSIAPEILEVQPTWPGAEARQGYGAEVDLWSLGVLVHEILLDYSPFALARDMTPAAHMQAIARPLDFVPRTEDGMILTTLAKSFLLGLLQPDPAQRMTIQEAKAHPWLSRHTKPFDAQYHKLLEALPQFGKHSSDQVFQTPAPKRKLAIEHVSSGLPSDDLVSSPCKRLVRNDNKRKRRILIELDPNSAEMQYRGRRRCPPSPEL</sequence>
<keyword evidence="5 12" id="KW-0418">Kinase</keyword>
<dbReference type="CDD" id="cd22670">
    <property type="entry name" value="FHA_MEK1-like"/>
    <property type="match status" value="1"/>
</dbReference>
<keyword evidence="6 8" id="KW-0067">ATP-binding</keyword>
<dbReference type="SUPFAM" id="SSF56112">
    <property type="entry name" value="Protein kinase-like (PK-like)"/>
    <property type="match status" value="1"/>
</dbReference>
<evidence type="ECO:0000313" key="13">
    <source>
        <dbReference type="Proteomes" id="UP000193685"/>
    </source>
</evidence>
<dbReference type="PROSITE" id="PS50011">
    <property type="entry name" value="PROTEIN_KINASE_DOM"/>
    <property type="match status" value="1"/>
</dbReference>
<feature type="cross-link" description="Glycyl lysine isopeptide (Lys-Gly) (interchain with G-Cter in SUMO2)" evidence="9">
    <location>
        <position position="298"/>
    </location>
</feature>
<dbReference type="GeneID" id="63784061"/>
<dbReference type="PROSITE" id="PS00108">
    <property type="entry name" value="PROTEIN_KINASE_ST"/>
    <property type="match status" value="1"/>
</dbReference>
<feature type="domain" description="Protein kinase" evidence="11">
    <location>
        <begin position="174"/>
        <end position="449"/>
    </location>
</feature>
<dbReference type="InterPro" id="IPR011009">
    <property type="entry name" value="Kinase-like_dom_sf"/>
</dbReference>
<organism evidence="12 13">
    <name type="scientific">Protomyces lactucae-debilis</name>
    <dbReference type="NCBI Taxonomy" id="2754530"/>
    <lineage>
        <taxon>Eukaryota</taxon>
        <taxon>Fungi</taxon>
        <taxon>Dikarya</taxon>
        <taxon>Ascomycota</taxon>
        <taxon>Taphrinomycotina</taxon>
        <taxon>Taphrinomycetes</taxon>
        <taxon>Taphrinales</taxon>
        <taxon>Protomycetaceae</taxon>
        <taxon>Protomyces</taxon>
    </lineage>
</organism>
<feature type="binding site" evidence="8">
    <location>
        <begin position="300"/>
        <end position="301"/>
    </location>
    <ligand>
        <name>ATP</name>
        <dbReference type="ChEBI" id="CHEBI:30616"/>
    </ligand>
</feature>
<dbReference type="InterPro" id="IPR000253">
    <property type="entry name" value="FHA_dom"/>
</dbReference>
<feature type="binding site" evidence="8">
    <location>
        <position position="203"/>
    </location>
    <ligand>
        <name>ATP</name>
        <dbReference type="ChEBI" id="CHEBI:30616"/>
    </ligand>
</feature>
<dbReference type="InterPro" id="IPR008984">
    <property type="entry name" value="SMAD_FHA_dom_sf"/>
</dbReference>
<dbReference type="PROSITE" id="PS50006">
    <property type="entry name" value="FHA_DOMAIN"/>
    <property type="match status" value="1"/>
</dbReference>
<dbReference type="Gene3D" id="3.30.200.20">
    <property type="entry name" value="Phosphorylase Kinase, domain 1"/>
    <property type="match status" value="1"/>
</dbReference>
<dbReference type="OrthoDB" id="74764at2759"/>
<evidence type="ECO:0000256" key="4">
    <source>
        <dbReference type="ARBA" id="ARBA00022741"/>
    </source>
</evidence>
<dbReference type="Proteomes" id="UP000193685">
    <property type="component" value="Unassembled WGS sequence"/>
</dbReference>
<dbReference type="SUPFAM" id="SSF49879">
    <property type="entry name" value="SMAD/FHA domain"/>
    <property type="match status" value="1"/>
</dbReference>
<evidence type="ECO:0000259" key="10">
    <source>
        <dbReference type="PROSITE" id="PS50006"/>
    </source>
</evidence>
<keyword evidence="2" id="KW-0723">Serine/threonine-protein kinase</keyword>
<dbReference type="RefSeq" id="XP_040728336.1">
    <property type="nucleotide sequence ID" value="XM_040867462.1"/>
</dbReference>
<dbReference type="GO" id="GO:0005524">
    <property type="term" value="F:ATP binding"/>
    <property type="evidence" value="ECO:0007669"/>
    <property type="project" value="UniProtKB-KW"/>
</dbReference>
<feature type="active site" description="Proton acceptor" evidence="7">
    <location>
        <position position="296"/>
    </location>
</feature>
<dbReference type="STRING" id="56484.A0A1Y2FV01"/>
<dbReference type="InterPro" id="IPR030616">
    <property type="entry name" value="Aur-like"/>
</dbReference>
<evidence type="ECO:0000256" key="1">
    <source>
        <dbReference type="ARBA" id="ARBA00005575"/>
    </source>
</evidence>
<accession>A0A1Y2FV01</accession>
<gene>
    <name evidence="12" type="ORF">BCR37DRAFT_342882</name>
</gene>
<evidence type="ECO:0000256" key="5">
    <source>
        <dbReference type="ARBA" id="ARBA00022777"/>
    </source>
</evidence>
<keyword evidence="3" id="KW-0808">Transferase</keyword>
<dbReference type="EMBL" id="MCFI01000001">
    <property type="protein sequence ID" value="ORY87841.1"/>
    <property type="molecule type" value="Genomic_DNA"/>
</dbReference>
<comment type="caution">
    <text evidence="12">The sequence shown here is derived from an EMBL/GenBank/DDBJ whole genome shotgun (WGS) entry which is preliminary data.</text>
</comment>
<keyword evidence="4 8" id="KW-0547">Nucleotide-binding</keyword>
<dbReference type="Gene3D" id="1.10.510.10">
    <property type="entry name" value="Transferase(Phosphotransferase) domain 1"/>
    <property type="match status" value="1"/>
</dbReference>
<feature type="binding site" evidence="8">
    <location>
        <position position="317"/>
    </location>
    <ligand>
        <name>ATP</name>
        <dbReference type="ChEBI" id="CHEBI:30616"/>
    </ligand>
</feature>
<evidence type="ECO:0000256" key="8">
    <source>
        <dbReference type="PIRSR" id="PIRSR630616-2"/>
    </source>
</evidence>
<dbReference type="SMART" id="SM00220">
    <property type="entry name" value="S_TKc"/>
    <property type="match status" value="1"/>
</dbReference>
<reference evidence="12 13" key="1">
    <citation type="submission" date="2016-07" db="EMBL/GenBank/DDBJ databases">
        <title>Pervasive Adenine N6-methylation of Active Genes in Fungi.</title>
        <authorList>
            <consortium name="DOE Joint Genome Institute"/>
            <person name="Mondo S.J."/>
            <person name="Dannebaum R.O."/>
            <person name="Kuo R.C."/>
            <person name="Labutti K."/>
            <person name="Haridas S."/>
            <person name="Kuo A."/>
            <person name="Salamov A."/>
            <person name="Ahrendt S.R."/>
            <person name="Lipzen A."/>
            <person name="Sullivan W."/>
            <person name="Andreopoulos W.B."/>
            <person name="Clum A."/>
            <person name="Lindquist E."/>
            <person name="Daum C."/>
            <person name="Ramamoorthy G.K."/>
            <person name="Gryganskyi A."/>
            <person name="Culley D."/>
            <person name="Magnuson J.K."/>
            <person name="James T.Y."/>
            <person name="O'Malley M.A."/>
            <person name="Stajich J.E."/>
            <person name="Spatafora J.W."/>
            <person name="Visel A."/>
            <person name="Grigoriev I.V."/>
        </authorList>
    </citation>
    <scope>NUCLEOTIDE SEQUENCE [LARGE SCALE GENOMIC DNA]</scope>
    <source>
        <strain evidence="12 13">12-1054</strain>
    </source>
</reference>
<protein>
    <submittedName>
        <fullName evidence="12">Kinase-like domain-containing protein</fullName>
    </submittedName>
</protein>
<dbReference type="Pfam" id="PF00498">
    <property type="entry name" value="FHA"/>
    <property type="match status" value="1"/>
</dbReference>
<dbReference type="SMART" id="SM00240">
    <property type="entry name" value="FHA"/>
    <property type="match status" value="1"/>
</dbReference>
<evidence type="ECO:0000256" key="3">
    <source>
        <dbReference type="ARBA" id="ARBA00022679"/>
    </source>
</evidence>
<evidence type="ECO:0000256" key="9">
    <source>
        <dbReference type="PIRSR" id="PIRSR630616-3"/>
    </source>
</evidence>
<dbReference type="PANTHER" id="PTHR24350">
    <property type="entry name" value="SERINE/THREONINE-PROTEIN KINASE IAL-RELATED"/>
    <property type="match status" value="1"/>
</dbReference>
<dbReference type="InterPro" id="IPR000719">
    <property type="entry name" value="Prot_kinase_dom"/>
</dbReference>
<evidence type="ECO:0000256" key="7">
    <source>
        <dbReference type="PIRSR" id="PIRSR630616-1"/>
    </source>
</evidence>
<dbReference type="OMA" id="ENILMAH"/>